<comment type="caution">
    <text evidence="2">The sequence shown here is derived from an EMBL/GenBank/DDBJ whole genome shotgun (WGS) entry which is preliminary data.</text>
</comment>
<evidence type="ECO:0000256" key="1">
    <source>
        <dbReference type="SAM" id="MobiDB-lite"/>
    </source>
</evidence>
<feature type="region of interest" description="Disordered" evidence="1">
    <location>
        <begin position="1"/>
        <end position="25"/>
    </location>
</feature>
<feature type="region of interest" description="Disordered" evidence="1">
    <location>
        <begin position="103"/>
        <end position="148"/>
    </location>
</feature>
<evidence type="ECO:0000313" key="2">
    <source>
        <dbReference type="EMBL" id="KAF7318078.1"/>
    </source>
</evidence>
<dbReference type="EMBL" id="JACAZE010000004">
    <property type="protein sequence ID" value="KAF7318078.1"/>
    <property type="molecule type" value="Genomic_DNA"/>
</dbReference>
<protein>
    <submittedName>
        <fullName evidence="2">Uncharacterized protein</fullName>
    </submittedName>
</protein>
<evidence type="ECO:0000313" key="3">
    <source>
        <dbReference type="Proteomes" id="UP000613580"/>
    </source>
</evidence>
<organism evidence="2 3">
    <name type="scientific">Mycena chlorophos</name>
    <name type="common">Agaric fungus</name>
    <name type="synonym">Agaricus chlorophos</name>
    <dbReference type="NCBI Taxonomy" id="658473"/>
    <lineage>
        <taxon>Eukaryota</taxon>
        <taxon>Fungi</taxon>
        <taxon>Dikarya</taxon>
        <taxon>Basidiomycota</taxon>
        <taxon>Agaricomycotina</taxon>
        <taxon>Agaricomycetes</taxon>
        <taxon>Agaricomycetidae</taxon>
        <taxon>Agaricales</taxon>
        <taxon>Marasmiineae</taxon>
        <taxon>Mycenaceae</taxon>
        <taxon>Mycena</taxon>
    </lineage>
</organism>
<accession>A0A8H6WKH8</accession>
<dbReference type="Proteomes" id="UP000613580">
    <property type="component" value="Unassembled WGS sequence"/>
</dbReference>
<sequence>MPPLRQRARNPSPEPRPTAPGLLRRETWSGRPFAEILTKIDARALLQQRMAEQDARSLRVDPEVEVLAGQRLPEDESDDELLLVPPISPTVLEYALVPFPRSPTVSPRPNPRFAGCAQRRRRRPRRGWPSARTSRRSGSGNNPMPGVPYRVPKAVGAKHVEAAKKHVIRVETNAAQLPHLKPAWIGDRDAAGPDPAVVAALNAFDWDADDVNGRLGELGLRYVRPQNEDPVPVLDVERRLIVLVAGCPRGADWTAKVAAANTAVESLAPQVALPPEKLAHHRAADKFPALARGILHGGGQVAPGKLVVTSGNKKVTDALLANDGFKAIVGFTSYIFSTWLPLVFLAFQATNLALAEWPLIFAFCLQAASSLPVASESASNVSSGLQPATAATVRPSPTRPLCKPIIIRPSHWNTTNLSARDARHDANEHRYWYLVSGYAIYTRRSDVDELGPVVSSSASIESEPSTEDSWVDHLSPDELATYLDSWGIEDSEEDIRLQNEAQAADYTADVERIKAAHQREAARLNRDLTMEEELAVERRVMQAVGRRLVDAAAWATVPHGVAASSTLFQRTSRASSPAGSQTHTALSADSMPFFRLPARSPNEHDLSTSPTANEQAPVTAPKSKHGYSAAPSSARLRATNVDPNGQSSFPEEPSNYDDNGEAHGLPPTPPPEDDDEDAHGLPPPLPSDDDDDDEPPASRTLSQLGANSDVEESSDDDLLKSPLRSPPRRCKPVIHSDTEDEEDWGITPVDPGPHNEQQRRNRMKLLSADIIAGRTKFAKKEQKLVHSLAKKHDLDVATVERKRGDSKQWKKTRTTSMRSALTGYYCRSVNERRVAAGKPKIHYTVAQARVAKNKSLIDFPEHIKKKVYAEYEAKQKLKATGAHATALGESKDAEVSSTKLTTDMINLGKRTKTVLFGIMAPMDGSNSLVAPAVLDAGGARYMFERHNLTESEFIDDYMAWLKLTRKSISKMTIKELRKYFMDFYTHGARAAAGVPVAANYANYLSAIFDSHHIHQSPSLFKSLPPLRRLAQCIQDKTLLWKLVPLESEQEQIAKEYMELVKKGLRPKPSTSRRTRSDKNTKAGPPEEEMCR</sequence>
<gene>
    <name evidence="2" type="ORF">HMN09_00315700</name>
</gene>
<feature type="region of interest" description="Disordered" evidence="1">
    <location>
        <begin position="1063"/>
        <end position="1091"/>
    </location>
</feature>
<dbReference type="AlphaFoldDB" id="A0A8H6WKH8"/>
<dbReference type="OrthoDB" id="3253416at2759"/>
<feature type="compositionally biased region" description="Basic residues" evidence="1">
    <location>
        <begin position="1063"/>
        <end position="1073"/>
    </location>
</feature>
<feature type="region of interest" description="Disordered" evidence="1">
    <location>
        <begin position="594"/>
        <end position="759"/>
    </location>
</feature>
<reference evidence="2" key="1">
    <citation type="submission" date="2020-05" db="EMBL/GenBank/DDBJ databases">
        <title>Mycena genomes resolve the evolution of fungal bioluminescence.</title>
        <authorList>
            <person name="Tsai I.J."/>
        </authorList>
    </citation>
    <scope>NUCLEOTIDE SEQUENCE</scope>
    <source>
        <strain evidence="2">110903Hualien_Pintung</strain>
    </source>
</reference>
<name>A0A8H6WKH8_MYCCL</name>
<keyword evidence="3" id="KW-1185">Reference proteome</keyword>
<proteinExistence type="predicted"/>
<feature type="compositionally biased region" description="Polar residues" evidence="1">
    <location>
        <begin position="607"/>
        <end position="616"/>
    </location>
</feature>